<dbReference type="OrthoDB" id="5523505at2759"/>
<dbReference type="InterPro" id="IPR025461">
    <property type="entry name" value="ABA4-like"/>
</dbReference>
<feature type="transmembrane region" description="Helical" evidence="1">
    <location>
        <begin position="42"/>
        <end position="61"/>
    </location>
</feature>
<feature type="transmembrane region" description="Helical" evidence="1">
    <location>
        <begin position="117"/>
        <end position="139"/>
    </location>
</feature>
<organism evidence="2 3">
    <name type="scientific">Pleodorina starrii</name>
    <dbReference type="NCBI Taxonomy" id="330485"/>
    <lineage>
        <taxon>Eukaryota</taxon>
        <taxon>Viridiplantae</taxon>
        <taxon>Chlorophyta</taxon>
        <taxon>core chlorophytes</taxon>
        <taxon>Chlorophyceae</taxon>
        <taxon>CS clade</taxon>
        <taxon>Chlamydomonadales</taxon>
        <taxon>Volvocaceae</taxon>
        <taxon>Pleodorina</taxon>
    </lineage>
</organism>
<keyword evidence="1" id="KW-0472">Membrane</keyword>
<comment type="caution">
    <text evidence="2">The sequence shown here is derived from an EMBL/GenBank/DDBJ whole genome shotgun (WGS) entry which is preliminary data.</text>
</comment>
<gene>
    <name evidence="2" type="primary">PLEST009614</name>
    <name evidence="2" type="ORF">PLESTB_001156400</name>
</gene>
<accession>A0A9W6BR58</accession>
<sequence>MPIYGLPFKDDQLFEFVNLVLPGWLVLALAPRWGPSQTISAVAALLQSALYVALVISLMALPEKLDYSDMFTYEGLTRVLSKQSAVLPCWVHYATFDLWVGRWIAGDSVKRGVPHLLLIPCLFATMFAGPSGLLLYFLVRMPFNKGAAAATKNKSA</sequence>
<evidence type="ECO:0008006" key="4">
    <source>
        <dbReference type="Google" id="ProtNLM"/>
    </source>
</evidence>
<evidence type="ECO:0000313" key="3">
    <source>
        <dbReference type="Proteomes" id="UP001165080"/>
    </source>
</evidence>
<proteinExistence type="predicted"/>
<keyword evidence="1" id="KW-0812">Transmembrane</keyword>
<dbReference type="AlphaFoldDB" id="A0A9W6BR58"/>
<dbReference type="Proteomes" id="UP001165080">
    <property type="component" value="Unassembled WGS sequence"/>
</dbReference>
<name>A0A9W6BR58_9CHLO</name>
<keyword evidence="3" id="KW-1185">Reference proteome</keyword>
<evidence type="ECO:0000313" key="2">
    <source>
        <dbReference type="EMBL" id="GLC56854.1"/>
    </source>
</evidence>
<reference evidence="2 3" key="1">
    <citation type="journal article" date="2023" name="Commun. Biol.">
        <title>Reorganization of the ancestral sex-determining regions during the evolution of trioecy in Pleodorina starrii.</title>
        <authorList>
            <person name="Takahashi K."/>
            <person name="Suzuki S."/>
            <person name="Kawai-Toyooka H."/>
            <person name="Yamamoto K."/>
            <person name="Hamaji T."/>
            <person name="Ootsuki R."/>
            <person name="Yamaguchi H."/>
            <person name="Kawachi M."/>
            <person name="Higashiyama T."/>
            <person name="Nozaki H."/>
        </authorList>
    </citation>
    <scope>NUCLEOTIDE SEQUENCE [LARGE SCALE GENOMIC DNA]</scope>
    <source>
        <strain evidence="2 3">NIES-4479</strain>
    </source>
</reference>
<feature type="transmembrane region" description="Helical" evidence="1">
    <location>
        <begin position="12"/>
        <end position="30"/>
    </location>
</feature>
<protein>
    <recommendedName>
        <fullName evidence="4">DUF4281 domain-containing protein</fullName>
    </recommendedName>
</protein>
<dbReference type="EMBL" id="BRXU01000017">
    <property type="protein sequence ID" value="GLC56854.1"/>
    <property type="molecule type" value="Genomic_DNA"/>
</dbReference>
<keyword evidence="1" id="KW-1133">Transmembrane helix</keyword>
<dbReference type="Pfam" id="PF14108">
    <property type="entry name" value="ABA4-like"/>
    <property type="match status" value="1"/>
</dbReference>
<evidence type="ECO:0000256" key="1">
    <source>
        <dbReference type="SAM" id="Phobius"/>
    </source>
</evidence>